<dbReference type="GO" id="GO:0006420">
    <property type="term" value="P:arginyl-tRNA aminoacylation"/>
    <property type="evidence" value="ECO:0007669"/>
    <property type="project" value="InterPro"/>
</dbReference>
<dbReference type="Pfam" id="PF00750">
    <property type="entry name" value="tRNA-synt_1d"/>
    <property type="match status" value="1"/>
</dbReference>
<dbReference type="SUPFAM" id="SSF52374">
    <property type="entry name" value="Nucleotidylyl transferase"/>
    <property type="match status" value="1"/>
</dbReference>
<evidence type="ECO:0000259" key="14">
    <source>
        <dbReference type="SMART" id="SM00836"/>
    </source>
</evidence>
<dbReference type="PANTHER" id="PTHR11956:SF5">
    <property type="entry name" value="ARGININE--TRNA LIGASE, CYTOPLASMIC"/>
    <property type="match status" value="1"/>
</dbReference>
<dbReference type="PROSITE" id="PS00178">
    <property type="entry name" value="AA_TRNA_LIGASE_I"/>
    <property type="match status" value="1"/>
</dbReference>
<evidence type="ECO:0000313" key="17">
    <source>
        <dbReference type="Proteomes" id="UP001162060"/>
    </source>
</evidence>
<dbReference type="GO" id="GO:0005524">
    <property type="term" value="F:ATP binding"/>
    <property type="evidence" value="ECO:0007669"/>
    <property type="project" value="UniProtKB-KW"/>
</dbReference>
<dbReference type="HAMAP" id="MF_00123">
    <property type="entry name" value="Arg_tRNA_synth"/>
    <property type="match status" value="1"/>
</dbReference>
<dbReference type="Pfam" id="PF03485">
    <property type="entry name" value="Arg_tRNA_synt_N"/>
    <property type="match status" value="1"/>
</dbReference>
<dbReference type="SMART" id="SM01016">
    <property type="entry name" value="Arg_tRNA_synt_N"/>
    <property type="match status" value="1"/>
</dbReference>
<evidence type="ECO:0000256" key="6">
    <source>
        <dbReference type="ARBA" id="ARBA00022598"/>
    </source>
</evidence>
<dbReference type="EC" id="6.1.1.19" evidence="4"/>
<evidence type="ECO:0000256" key="7">
    <source>
        <dbReference type="ARBA" id="ARBA00022741"/>
    </source>
</evidence>
<keyword evidence="5" id="KW-0963">Cytoplasm</keyword>
<reference evidence="16" key="1">
    <citation type="submission" date="2024-01" db="EMBL/GenBank/DDBJ databases">
        <authorList>
            <person name="Webb A."/>
        </authorList>
    </citation>
    <scope>NUCLEOTIDE SEQUENCE</scope>
    <source>
        <strain evidence="16">Pm1</strain>
    </source>
</reference>
<gene>
    <name evidence="16" type="ORF">PM001_LOCUS18959</name>
</gene>
<evidence type="ECO:0000256" key="8">
    <source>
        <dbReference type="ARBA" id="ARBA00022840"/>
    </source>
</evidence>
<dbReference type="CDD" id="cd00671">
    <property type="entry name" value="ArgRS_core"/>
    <property type="match status" value="1"/>
</dbReference>
<comment type="catalytic activity">
    <reaction evidence="12">
        <text>tRNA(Arg) + L-arginine + ATP = L-arginyl-tRNA(Arg) + AMP + diphosphate</text>
        <dbReference type="Rhea" id="RHEA:20301"/>
        <dbReference type="Rhea" id="RHEA-COMP:9658"/>
        <dbReference type="Rhea" id="RHEA-COMP:9673"/>
        <dbReference type="ChEBI" id="CHEBI:30616"/>
        <dbReference type="ChEBI" id="CHEBI:32682"/>
        <dbReference type="ChEBI" id="CHEBI:33019"/>
        <dbReference type="ChEBI" id="CHEBI:78442"/>
        <dbReference type="ChEBI" id="CHEBI:78513"/>
        <dbReference type="ChEBI" id="CHEBI:456215"/>
        <dbReference type="EC" id="6.1.1.19"/>
    </reaction>
</comment>
<feature type="domain" description="Arginyl tRNA synthetase N-terminal" evidence="15">
    <location>
        <begin position="246"/>
        <end position="337"/>
    </location>
</feature>
<evidence type="ECO:0000256" key="2">
    <source>
        <dbReference type="ARBA" id="ARBA00005594"/>
    </source>
</evidence>
<evidence type="ECO:0000256" key="9">
    <source>
        <dbReference type="ARBA" id="ARBA00022917"/>
    </source>
</evidence>
<dbReference type="InterPro" id="IPR035684">
    <property type="entry name" value="ArgRS_core"/>
</dbReference>
<dbReference type="SMART" id="SM00836">
    <property type="entry name" value="DALR_1"/>
    <property type="match status" value="1"/>
</dbReference>
<comment type="subcellular location">
    <subcellularLocation>
        <location evidence="1">Cytoplasm</location>
    </subcellularLocation>
</comment>
<dbReference type="FunFam" id="1.10.730.10:FF:000006">
    <property type="entry name" value="Arginyl-tRNA synthetase 2, mitochondrial"/>
    <property type="match status" value="1"/>
</dbReference>
<protein>
    <recommendedName>
        <fullName evidence="4">arginine--tRNA ligase</fullName>
        <ecNumber evidence="4">6.1.1.19</ecNumber>
    </recommendedName>
    <alternativeName>
        <fullName evidence="11">Arginyl-tRNA synthetase</fullName>
    </alternativeName>
</protein>
<keyword evidence="6 13" id="KW-0436">Ligase</keyword>
<dbReference type="Gene3D" id="3.30.1360.70">
    <property type="entry name" value="Arginyl tRNA synthetase N-terminal domain"/>
    <property type="match status" value="1"/>
</dbReference>
<dbReference type="SUPFAM" id="SSF47616">
    <property type="entry name" value="GST C-terminal domain-like"/>
    <property type="match status" value="1"/>
</dbReference>
<dbReference type="InterPro" id="IPR001412">
    <property type="entry name" value="aa-tRNA-synth_I_CS"/>
</dbReference>
<organism evidence="16 17">
    <name type="scientific">Peronospora matthiolae</name>
    <dbReference type="NCBI Taxonomy" id="2874970"/>
    <lineage>
        <taxon>Eukaryota</taxon>
        <taxon>Sar</taxon>
        <taxon>Stramenopiles</taxon>
        <taxon>Oomycota</taxon>
        <taxon>Peronosporomycetes</taxon>
        <taxon>Peronosporales</taxon>
        <taxon>Peronosporaceae</taxon>
        <taxon>Peronospora</taxon>
    </lineage>
</organism>
<evidence type="ECO:0000256" key="3">
    <source>
        <dbReference type="ARBA" id="ARBA00011245"/>
    </source>
</evidence>
<keyword evidence="10 13" id="KW-0030">Aminoacyl-tRNA synthetase</keyword>
<evidence type="ECO:0000256" key="4">
    <source>
        <dbReference type="ARBA" id="ARBA00012837"/>
    </source>
</evidence>
<dbReference type="AlphaFoldDB" id="A0AAV1ULG4"/>
<evidence type="ECO:0000259" key="15">
    <source>
        <dbReference type="SMART" id="SM01016"/>
    </source>
</evidence>
<name>A0AAV1ULG4_9STRA</name>
<keyword evidence="8 13" id="KW-0067">ATP-binding</keyword>
<sequence length="826" mass="91779">MQLLVGNEPSDDELKCFLTLSLTHTAFSVGPADRHASTTCGVQLAVEPDAERIFSANAVCRYVAEAAQQLQSDDLIVDDWIEWEATTLSPWLRAVQSRDSQQTSEQVALELTALLEAKDEDAPGHNGKGRELHFLFGSTLSLADVIVGVTLRAAFQLLNKEEQSKTTVLQTYQDYVAQLFAREDVAQGVASMERALEKEKKTNGGAADVAAGETASKVSGETAAVPSTFKLGEELEKGLTFHNILDIVESIFDAAIKSAYPDLDVPPVEVTRTNVKNAKFGDYQCNSAMAIFAALKGTPHAAQSPRAVANAIIAAMPETRVLDRISVAGAGFINVFLTKEFVVHRLQNVLVKGVQPAPQKQQTIVIDFSSPNIAKDMHVGHLRSTIIGDTMCRILEFQGHNVKRINHVGDWGTQFGMLICHLTETYPNWETEMPNVTDLTKLYKAAKERFDADAKFHERSKAQVVLLQSGDEKSRKVWTTLCDISRREFQKVYDRLGVSLTEMGESFYNPIIPGVLNQLRAKGLMEESDGAEVVFTKIYKQPFLLVKSDGSYLYATTDIAALWYRLHEMKADRLIYYTDYTQKDHFNLLFEVGRMSGIYDPTKQRADHVGFGTVNDESGKRFKTRSGEVVRLVELLDEAKVRMKAQLMERIEAGQTALPVDQVDAAAEKLGYGAVKYFDLRQSPTSNYIFSFDRMLSTNGDTAVYLMFAYARLSSIIRKSGVDMAALVAQQLIDGNVLKPEHPTEQALVTELLQLQDVIAFINKDLNSNRLCSYLYTISEKVQTFVTACRVLNSEEQSSRLLLCDATVKTMKTCFSLLGIDPLDQI</sequence>
<dbReference type="InterPro" id="IPR014729">
    <property type="entry name" value="Rossmann-like_a/b/a_fold"/>
</dbReference>
<comment type="subunit">
    <text evidence="3">Monomer.</text>
</comment>
<dbReference type="InterPro" id="IPR001278">
    <property type="entry name" value="Arg-tRNA-ligase"/>
</dbReference>
<dbReference type="Gene3D" id="3.40.50.620">
    <property type="entry name" value="HUPs"/>
    <property type="match status" value="1"/>
</dbReference>
<evidence type="ECO:0000256" key="13">
    <source>
        <dbReference type="RuleBase" id="RU363038"/>
    </source>
</evidence>
<dbReference type="InterPro" id="IPR036282">
    <property type="entry name" value="Glutathione-S-Trfase_C_sf"/>
</dbReference>
<evidence type="ECO:0000256" key="5">
    <source>
        <dbReference type="ARBA" id="ARBA00022490"/>
    </source>
</evidence>
<dbReference type="InterPro" id="IPR005148">
    <property type="entry name" value="Arg-tRNA-synth_N"/>
</dbReference>
<dbReference type="NCBIfam" id="TIGR00456">
    <property type="entry name" value="argS"/>
    <property type="match status" value="1"/>
</dbReference>
<accession>A0AAV1ULG4</accession>
<dbReference type="Proteomes" id="UP001162060">
    <property type="component" value="Unassembled WGS sequence"/>
</dbReference>
<dbReference type="Gene3D" id="1.10.730.10">
    <property type="entry name" value="Isoleucyl-tRNA Synthetase, Domain 1"/>
    <property type="match status" value="1"/>
</dbReference>
<dbReference type="FunFam" id="3.40.50.620:FF:000116">
    <property type="entry name" value="Arginine--tRNA ligase"/>
    <property type="match status" value="1"/>
</dbReference>
<feature type="domain" description="DALR anticodon binding" evidence="14">
    <location>
        <begin position="706"/>
        <end position="826"/>
    </location>
</feature>
<dbReference type="InterPro" id="IPR009080">
    <property type="entry name" value="tRNAsynth_Ia_anticodon-bd"/>
</dbReference>
<dbReference type="SUPFAM" id="SSF47323">
    <property type="entry name" value="Anticodon-binding domain of a subclass of class I aminoacyl-tRNA synthetases"/>
    <property type="match status" value="1"/>
</dbReference>
<dbReference type="GO" id="GO:0005737">
    <property type="term" value="C:cytoplasm"/>
    <property type="evidence" value="ECO:0007669"/>
    <property type="project" value="UniProtKB-SubCell"/>
</dbReference>
<dbReference type="FunFam" id="3.30.1360.70:FF:000002">
    <property type="entry name" value="arginine--tRNA ligase, cytoplasmic"/>
    <property type="match status" value="1"/>
</dbReference>
<dbReference type="Gene3D" id="1.20.1050.10">
    <property type="match status" value="1"/>
</dbReference>
<dbReference type="SUPFAM" id="SSF55190">
    <property type="entry name" value="Arginyl-tRNA synthetase (ArgRS), N-terminal 'additional' domain"/>
    <property type="match status" value="1"/>
</dbReference>
<dbReference type="InterPro" id="IPR036695">
    <property type="entry name" value="Arg-tRNA-synth_N_sf"/>
</dbReference>
<proteinExistence type="inferred from homology"/>
<dbReference type="Gene3D" id="3.40.30.10">
    <property type="entry name" value="Glutaredoxin"/>
    <property type="match status" value="1"/>
</dbReference>
<dbReference type="PANTHER" id="PTHR11956">
    <property type="entry name" value="ARGINYL-TRNA SYNTHETASE"/>
    <property type="match status" value="1"/>
</dbReference>
<dbReference type="Pfam" id="PF05746">
    <property type="entry name" value="DALR_1"/>
    <property type="match status" value="1"/>
</dbReference>
<keyword evidence="9 13" id="KW-0648">Protein biosynthesis</keyword>
<comment type="similarity">
    <text evidence="2 13">Belongs to the class-I aminoacyl-tRNA synthetase family.</text>
</comment>
<comment type="caution">
    <text evidence="16">The sequence shown here is derived from an EMBL/GenBank/DDBJ whole genome shotgun (WGS) entry which is preliminary data.</text>
</comment>
<evidence type="ECO:0000256" key="10">
    <source>
        <dbReference type="ARBA" id="ARBA00023146"/>
    </source>
</evidence>
<evidence type="ECO:0000256" key="11">
    <source>
        <dbReference type="ARBA" id="ARBA00033033"/>
    </source>
</evidence>
<evidence type="ECO:0000313" key="16">
    <source>
        <dbReference type="EMBL" id="CAK7933809.1"/>
    </source>
</evidence>
<keyword evidence="7 13" id="KW-0547">Nucleotide-binding</keyword>
<dbReference type="InterPro" id="IPR008909">
    <property type="entry name" value="DALR_anticod-bd"/>
</dbReference>
<evidence type="ECO:0000256" key="1">
    <source>
        <dbReference type="ARBA" id="ARBA00004496"/>
    </source>
</evidence>
<dbReference type="PRINTS" id="PR01038">
    <property type="entry name" value="TRNASYNTHARG"/>
</dbReference>
<evidence type="ECO:0000256" key="12">
    <source>
        <dbReference type="ARBA" id="ARBA00049339"/>
    </source>
</evidence>
<dbReference type="EMBL" id="CAKLBY020000195">
    <property type="protein sequence ID" value="CAK7933809.1"/>
    <property type="molecule type" value="Genomic_DNA"/>
</dbReference>
<dbReference type="GO" id="GO:0004814">
    <property type="term" value="F:arginine-tRNA ligase activity"/>
    <property type="evidence" value="ECO:0007669"/>
    <property type="project" value="UniProtKB-EC"/>
</dbReference>